<feature type="domain" description="Dipeptidylpeptidase IV N-terminal" evidence="4">
    <location>
        <begin position="98"/>
        <end position="447"/>
    </location>
</feature>
<evidence type="ECO:0000313" key="6">
    <source>
        <dbReference type="Proteomes" id="UP000181976"/>
    </source>
</evidence>
<feature type="chain" id="PRO_5010322176" evidence="2">
    <location>
        <begin position="20"/>
        <end position="731"/>
    </location>
</feature>
<dbReference type="Pfam" id="PF00326">
    <property type="entry name" value="Peptidase_S9"/>
    <property type="match status" value="1"/>
</dbReference>
<evidence type="ECO:0000256" key="1">
    <source>
        <dbReference type="ARBA" id="ARBA00023180"/>
    </source>
</evidence>
<dbReference type="OrthoDB" id="9812921at2"/>
<dbReference type="eggNOG" id="COG0823">
    <property type="taxonomic scope" value="Bacteria"/>
</dbReference>
<accession>A0A1I2A262</accession>
<dbReference type="GO" id="GO:0008239">
    <property type="term" value="F:dipeptidyl-peptidase activity"/>
    <property type="evidence" value="ECO:0007669"/>
    <property type="project" value="TreeGrafter"/>
</dbReference>
<dbReference type="Pfam" id="PF00930">
    <property type="entry name" value="DPPIV_N"/>
    <property type="match status" value="1"/>
</dbReference>
<feature type="signal peptide" evidence="2">
    <location>
        <begin position="1"/>
        <end position="19"/>
    </location>
</feature>
<gene>
    <name evidence="5" type="ORF">SAMN05444380_11088</name>
</gene>
<dbReference type="GO" id="GO:0008236">
    <property type="term" value="F:serine-type peptidase activity"/>
    <property type="evidence" value="ECO:0007669"/>
    <property type="project" value="InterPro"/>
</dbReference>
<evidence type="ECO:0000259" key="3">
    <source>
        <dbReference type="Pfam" id="PF00326"/>
    </source>
</evidence>
<evidence type="ECO:0000259" key="4">
    <source>
        <dbReference type="Pfam" id="PF00930"/>
    </source>
</evidence>
<dbReference type="PANTHER" id="PTHR11731">
    <property type="entry name" value="PROTEASE FAMILY S9B,C DIPEPTIDYL-PEPTIDASE IV-RELATED"/>
    <property type="match status" value="1"/>
</dbReference>
<dbReference type="InterPro" id="IPR001375">
    <property type="entry name" value="Peptidase_S9_cat"/>
</dbReference>
<keyword evidence="2" id="KW-0732">Signal</keyword>
<protein>
    <submittedName>
        <fullName evidence="5">Dipeptidyl-peptidase IV Serine peptidase. MEROPS family S09B</fullName>
    </submittedName>
</protein>
<dbReference type="InParanoid" id="A0A1I2A262"/>
<dbReference type="Gene3D" id="3.40.50.1820">
    <property type="entry name" value="alpha/beta hydrolase"/>
    <property type="match status" value="1"/>
</dbReference>
<dbReference type="FunFam" id="3.40.50.1820:FF:000003">
    <property type="entry name" value="Dipeptidyl peptidase 4"/>
    <property type="match status" value="1"/>
</dbReference>
<dbReference type="Gene3D" id="2.140.10.30">
    <property type="entry name" value="Dipeptidylpeptidase IV, N-terminal domain"/>
    <property type="match status" value="1"/>
</dbReference>
<name>A0A1I2A262_9BACT</name>
<dbReference type="EMBL" id="FONA01000010">
    <property type="protein sequence ID" value="SFE37688.1"/>
    <property type="molecule type" value="Genomic_DNA"/>
</dbReference>
<feature type="domain" description="Peptidase S9 prolyl oligopeptidase catalytic" evidence="3">
    <location>
        <begin position="536"/>
        <end position="730"/>
    </location>
</feature>
<reference evidence="5 6" key="1">
    <citation type="submission" date="2016-10" db="EMBL/GenBank/DDBJ databases">
        <authorList>
            <person name="de Groot N.N."/>
        </authorList>
    </citation>
    <scope>NUCLEOTIDE SEQUENCE [LARGE SCALE GENOMIC DNA]</scope>
    <source>
        <strain evidence="5 6">DSM 19012</strain>
    </source>
</reference>
<dbReference type="Proteomes" id="UP000181976">
    <property type="component" value="Unassembled WGS sequence"/>
</dbReference>
<dbReference type="InterPro" id="IPR002469">
    <property type="entry name" value="Peptidase_S9B_N"/>
</dbReference>
<sequence>MKRITFILFLSLCSIWAFSQTKTVELEDFTVKGTFRPKSITGLRSMNDGNYYTTLEDGGTKIVKYSYKTGKQVEVIFDIEKVKKNPDSVKHVVGYTFSPDESKILVYNDVERIYRRSFLARYYVYDLKYKELLPLADEGKQQVPLFSPNSQMVAYVKDNNIYLKKLRFGTTSAVTEDGEKNRIINGIPDWVYEEEFGYNCAMEWSPTSENLAFVRFDESEVKQYSFPLYKGMYPEREEYALYPGRYEYKYPKAGEKNSKISVHVFNVKNRTIKTMDAGDLSDAYIPRLRWSYDPNKLGIIKLNRLQNELELMVANPNSGVCNTLLTIREPQYIPENVLDNIRFLPDGKHFVYVGQEDGYNHIHLYTMAGIKVRQVTSGQWEITDFYGFDAGKKMFYFQAGKESPLKREIYAVDMEGKEITRLSPEGGYSEAEFSSNFRYFVNTWSTAREVPQIAVYDNKGKLIRVLEDNSDLKEKLEQYSVPQKEFFTFTTSEGVELNGYMIKPLGFDESRQYPVLMSQYSGPGSQEVFDQWGMNWEYYLATKGYLIVTVDGRGTGARGEEFLKSTYLQLGRFESDDQIETARYLAQLPYVDASRIGIWGWSFGGYMTSLCLSKSDLFKIGIAVAPVTNWRYYDTVYTERFLRTPQMNPRGYDDNSPINLADKLSGKLFLIHGTADDNVHFQNTMEYAERLIQAGKQFDMFVYPNRNHSIYGGNTRHHLFTMMSQYIFENL</sequence>
<proteinExistence type="predicted"/>
<dbReference type="SUPFAM" id="SSF82171">
    <property type="entry name" value="DPP6 N-terminal domain-like"/>
    <property type="match status" value="1"/>
</dbReference>
<keyword evidence="6" id="KW-1185">Reference proteome</keyword>
<evidence type="ECO:0000256" key="2">
    <source>
        <dbReference type="SAM" id="SignalP"/>
    </source>
</evidence>
<dbReference type="STRING" id="385682.SAMN05444380_11088"/>
<dbReference type="GO" id="GO:0006508">
    <property type="term" value="P:proteolysis"/>
    <property type="evidence" value="ECO:0007669"/>
    <property type="project" value="InterPro"/>
</dbReference>
<dbReference type="PANTHER" id="PTHR11731:SF193">
    <property type="entry name" value="DIPEPTIDYL PEPTIDASE 9"/>
    <property type="match status" value="1"/>
</dbReference>
<dbReference type="eggNOG" id="COG1506">
    <property type="taxonomic scope" value="Bacteria"/>
</dbReference>
<dbReference type="AlphaFoldDB" id="A0A1I2A262"/>
<dbReference type="InterPro" id="IPR029058">
    <property type="entry name" value="AB_hydrolase_fold"/>
</dbReference>
<evidence type="ECO:0000313" key="5">
    <source>
        <dbReference type="EMBL" id="SFE37688.1"/>
    </source>
</evidence>
<dbReference type="RefSeq" id="WP_010527219.1">
    <property type="nucleotide sequence ID" value="NZ_AFSL01000039.1"/>
</dbReference>
<organism evidence="5 6">
    <name type="scientific">Thermophagus xiamenensis</name>
    <dbReference type="NCBI Taxonomy" id="385682"/>
    <lineage>
        <taxon>Bacteria</taxon>
        <taxon>Pseudomonadati</taxon>
        <taxon>Bacteroidota</taxon>
        <taxon>Bacteroidia</taxon>
        <taxon>Marinilabiliales</taxon>
        <taxon>Marinilabiliaceae</taxon>
        <taxon>Thermophagus</taxon>
    </lineage>
</organism>
<keyword evidence="1" id="KW-0325">Glycoprotein</keyword>
<dbReference type="InterPro" id="IPR050278">
    <property type="entry name" value="Serine_Prot_S9B/DPPIV"/>
</dbReference>
<dbReference type="SUPFAM" id="SSF53474">
    <property type="entry name" value="alpha/beta-Hydrolases"/>
    <property type="match status" value="1"/>
</dbReference>